<protein>
    <recommendedName>
        <fullName evidence="2">Protein kinase domain-containing protein</fullName>
    </recommendedName>
</protein>
<dbReference type="InterPro" id="IPR000719">
    <property type="entry name" value="Prot_kinase_dom"/>
</dbReference>
<dbReference type="PROSITE" id="PS00109">
    <property type="entry name" value="PROTEIN_KINASE_TYR"/>
    <property type="match status" value="1"/>
</dbReference>
<organism evidence="3 4">
    <name type="scientific">Exidia glandulosa HHB12029</name>
    <dbReference type="NCBI Taxonomy" id="1314781"/>
    <lineage>
        <taxon>Eukaryota</taxon>
        <taxon>Fungi</taxon>
        <taxon>Dikarya</taxon>
        <taxon>Basidiomycota</taxon>
        <taxon>Agaricomycotina</taxon>
        <taxon>Agaricomycetes</taxon>
        <taxon>Auriculariales</taxon>
        <taxon>Exidiaceae</taxon>
        <taxon>Exidia</taxon>
    </lineage>
</organism>
<dbReference type="InterPro" id="IPR011009">
    <property type="entry name" value="Kinase-like_dom_sf"/>
</dbReference>
<accession>A0A165IZZ9</accession>
<keyword evidence="4" id="KW-1185">Reference proteome</keyword>
<dbReference type="PROSITE" id="PS50011">
    <property type="entry name" value="PROTEIN_KINASE_DOM"/>
    <property type="match status" value="1"/>
</dbReference>
<dbReference type="Gene3D" id="1.10.510.10">
    <property type="entry name" value="Transferase(Phosphotransferase) domain 1"/>
    <property type="match status" value="1"/>
</dbReference>
<feature type="compositionally biased region" description="Low complexity" evidence="1">
    <location>
        <begin position="1"/>
        <end position="24"/>
    </location>
</feature>
<name>A0A165IZZ9_EXIGL</name>
<dbReference type="Pfam" id="PF17667">
    <property type="entry name" value="Pkinase_fungal"/>
    <property type="match status" value="1"/>
</dbReference>
<dbReference type="OrthoDB" id="5569250at2759"/>
<feature type="domain" description="Protein kinase" evidence="2">
    <location>
        <begin position="298"/>
        <end position="656"/>
    </location>
</feature>
<evidence type="ECO:0000259" key="2">
    <source>
        <dbReference type="PROSITE" id="PS50011"/>
    </source>
</evidence>
<evidence type="ECO:0000313" key="3">
    <source>
        <dbReference type="EMBL" id="KZV94121.1"/>
    </source>
</evidence>
<proteinExistence type="predicted"/>
<reference evidence="3 4" key="1">
    <citation type="journal article" date="2016" name="Mol. Biol. Evol.">
        <title>Comparative Genomics of Early-Diverging Mushroom-Forming Fungi Provides Insights into the Origins of Lignocellulose Decay Capabilities.</title>
        <authorList>
            <person name="Nagy L.G."/>
            <person name="Riley R."/>
            <person name="Tritt A."/>
            <person name="Adam C."/>
            <person name="Daum C."/>
            <person name="Floudas D."/>
            <person name="Sun H."/>
            <person name="Yadav J.S."/>
            <person name="Pangilinan J."/>
            <person name="Larsson K.H."/>
            <person name="Matsuura K."/>
            <person name="Barry K."/>
            <person name="Labutti K."/>
            <person name="Kuo R."/>
            <person name="Ohm R.A."/>
            <person name="Bhattacharya S.S."/>
            <person name="Shirouzu T."/>
            <person name="Yoshinaga Y."/>
            <person name="Martin F.M."/>
            <person name="Grigoriev I.V."/>
            <person name="Hibbett D.S."/>
        </authorList>
    </citation>
    <scope>NUCLEOTIDE SEQUENCE [LARGE SCALE GENOMIC DNA]</scope>
    <source>
        <strain evidence="3 4">HHB12029</strain>
    </source>
</reference>
<evidence type="ECO:0000313" key="4">
    <source>
        <dbReference type="Proteomes" id="UP000077266"/>
    </source>
</evidence>
<dbReference type="Proteomes" id="UP000077266">
    <property type="component" value="Unassembled WGS sequence"/>
</dbReference>
<sequence length="761" mass="83942">MSSSSQSSHSSYYDSSASSATSSHHCGETHATSILDGHVPPKVPLTVFDAALLDAGTEGLKAFTDKVSERYTTVARDLVDSTDVTFDIMRLLNGISQLYQEHYGLASPQRVEFIEHSHTPLIHHPRKSTVMRPSLIAVSSRVAQSYLSCRRDGEAPDITAVAWHHVLAAVYIDSGTEDCHLADRCASFLGALNQARPDMSGSLALTTTRGACSIFWSDATDIYSSHPAAWTENATLASIARFVHRLHTPLAVDSTVHLQDPAHVEAAPTYLSAADASPNPLHGKEPVWLVQDDRGVEYRISAVLDVGKPWTHRNWVAATTQRRAVGAKEFTDCTRMVIKDCWSTMSREDIAESAILEHIHADGEFPGVCRVLSSFRVPGSDGTGYLESVYLPDVQGDRLAGRRKHRLLLDGTGKDLYACASVADFLMVMYDAIDVLRQLHERRGILHRDISIRNILLAPDNAGRQSDAKAIQDVLAYKYPSVQAGQGPRCVLIDFDNAFWKDKMSESSLQTAVGTPAFVARSVSHEFLLENQLPPRPILKLGGSAKECYLYAYGEERYNALSSLHDHREMLSGEAPEERRLHAPRHDVESCFFVILHFFITALPAGADPSDDQNVSSGKVVCNKLESARMGDIGDLRFSLFNISARSWTSCLHPSLHGFGRLLASLAGVVQPLYELCEEELPPYHLHEAVQRVLLAEMCRVLDAKEDVALDTHRRRAVDSVYDGSPLWLLPDGNPAPDRSSRKRRALSLIRSGSGPRRRLS</sequence>
<dbReference type="SUPFAM" id="SSF56112">
    <property type="entry name" value="Protein kinase-like (PK-like)"/>
    <property type="match status" value="1"/>
</dbReference>
<dbReference type="GO" id="GO:0005524">
    <property type="term" value="F:ATP binding"/>
    <property type="evidence" value="ECO:0007669"/>
    <property type="project" value="InterPro"/>
</dbReference>
<dbReference type="InterPro" id="IPR040976">
    <property type="entry name" value="Pkinase_fungal"/>
</dbReference>
<evidence type="ECO:0000256" key="1">
    <source>
        <dbReference type="SAM" id="MobiDB-lite"/>
    </source>
</evidence>
<dbReference type="AlphaFoldDB" id="A0A165IZZ9"/>
<dbReference type="InParanoid" id="A0A165IZZ9"/>
<dbReference type="GO" id="GO:0004672">
    <property type="term" value="F:protein kinase activity"/>
    <property type="evidence" value="ECO:0007669"/>
    <property type="project" value="InterPro"/>
</dbReference>
<feature type="region of interest" description="Disordered" evidence="1">
    <location>
        <begin position="1"/>
        <end position="27"/>
    </location>
</feature>
<gene>
    <name evidence="3" type="ORF">EXIGLDRAFT_737424</name>
</gene>
<dbReference type="EMBL" id="KV425978">
    <property type="protein sequence ID" value="KZV94121.1"/>
    <property type="molecule type" value="Genomic_DNA"/>
</dbReference>
<dbReference type="InterPro" id="IPR008266">
    <property type="entry name" value="Tyr_kinase_AS"/>
</dbReference>